<keyword evidence="1" id="KW-0472">Membrane</keyword>
<feature type="transmembrane region" description="Helical" evidence="1">
    <location>
        <begin position="258"/>
        <end position="283"/>
    </location>
</feature>
<keyword evidence="1" id="KW-0812">Transmembrane</keyword>
<keyword evidence="1" id="KW-1133">Transmembrane helix</keyword>
<evidence type="ECO:0000313" key="3">
    <source>
        <dbReference type="EMBL" id="QTE50341.1"/>
    </source>
</evidence>
<accession>A0AAE6MKV9</accession>
<evidence type="ECO:0000313" key="2">
    <source>
        <dbReference type="EMBL" id="QEM07115.1"/>
    </source>
</evidence>
<gene>
    <name evidence="2" type="ORF">DIU31_027750</name>
    <name evidence="3" type="ORF">J3L21_33270</name>
</gene>
<dbReference type="AlphaFoldDB" id="A0AAE6MKV9"/>
<dbReference type="RefSeq" id="WP_112658740.1">
    <property type="nucleotide sequence ID" value="NZ_CP043451.1"/>
</dbReference>
<evidence type="ECO:0000313" key="5">
    <source>
        <dbReference type="Proteomes" id="UP000663940"/>
    </source>
</evidence>
<dbReference type="Proteomes" id="UP000663940">
    <property type="component" value="Chromosome"/>
</dbReference>
<dbReference type="Proteomes" id="UP000250557">
    <property type="component" value="Chromosome"/>
</dbReference>
<evidence type="ECO:0000256" key="1">
    <source>
        <dbReference type="SAM" id="Phobius"/>
    </source>
</evidence>
<dbReference type="EMBL" id="CP071880">
    <property type="protein sequence ID" value="QTE50341.1"/>
    <property type="molecule type" value="Genomic_DNA"/>
</dbReference>
<keyword evidence="5" id="KW-1185">Reference proteome</keyword>
<name>A0AAE6MKV9_9SPHI</name>
<proteinExistence type="predicted"/>
<evidence type="ECO:0000313" key="4">
    <source>
        <dbReference type="Proteomes" id="UP000250557"/>
    </source>
</evidence>
<protein>
    <submittedName>
        <fullName evidence="2">Uncharacterized protein</fullName>
    </submittedName>
</protein>
<dbReference type="EMBL" id="CP043451">
    <property type="protein sequence ID" value="QEM07115.1"/>
    <property type="molecule type" value="Genomic_DNA"/>
</dbReference>
<sequence length="292" mass="32281">MKLLHKIFRGSLLVIFLLSGYYGFSQATDKGTLSIAINYFVNNNQAQYLTVKVKTKVNRKFRNVAGIGLKLFLDKDSIGTMIGKVVTNEDGEASAIIPSALQKEWRTTVKHTFLASFEGNKKYEAAKADLSITKAKILIDAGSDKTVTASVFEMKDTTWTPVKGVDMVLAVKRRFGDLPIDEKPTFTTDSTGKASGDFKRDSIPGDVKGNITLVAKIVDNDQYGNLSIEKKVPWGAKFIYASTFNKRTLFATNDKAPLWLILIATSIVAVVWGILIMLGFNLIRIRKLGREA</sequence>
<organism evidence="2 4">
    <name type="scientific">Mucilaginibacter rubeus</name>
    <dbReference type="NCBI Taxonomy" id="2027860"/>
    <lineage>
        <taxon>Bacteria</taxon>
        <taxon>Pseudomonadati</taxon>
        <taxon>Bacteroidota</taxon>
        <taxon>Sphingobacteriia</taxon>
        <taxon>Sphingobacteriales</taxon>
        <taxon>Sphingobacteriaceae</taxon>
        <taxon>Mucilaginibacter</taxon>
    </lineage>
</organism>
<reference evidence="2 4" key="1">
    <citation type="submission" date="2019-08" db="EMBL/GenBank/DDBJ databases">
        <title>Comparative genome analysis confer to the adaptation heavy metal polluted environment.</title>
        <authorList>
            <person name="Li Y."/>
        </authorList>
    </citation>
    <scope>NUCLEOTIDE SEQUENCE [LARGE SCALE GENOMIC DNA]</scope>
    <source>
        <strain evidence="2 4">P2</strain>
    </source>
</reference>
<reference evidence="3 5" key="2">
    <citation type="submission" date="2021-03" db="EMBL/GenBank/DDBJ databases">
        <title>Mucilaginibacter strains isolated from gold and copper mining confer multi heavy-metal resistance.</title>
        <authorList>
            <person name="Li Y."/>
        </authorList>
    </citation>
    <scope>NUCLEOTIDE SEQUENCE [LARGE SCALE GENOMIC DNA]</scope>
    <source>
        <strain evidence="3 5">P2-4</strain>
    </source>
</reference>